<dbReference type="GO" id="GO:0005049">
    <property type="term" value="F:nuclear export signal receptor activity"/>
    <property type="evidence" value="ECO:0007669"/>
    <property type="project" value="InterPro"/>
</dbReference>
<dbReference type="FunFam" id="1.25.10.10:FF:001255">
    <property type="entry name" value="Exportin 1"/>
    <property type="match status" value="2"/>
</dbReference>
<dbReference type="GO" id="GO:0005634">
    <property type="term" value="C:nucleus"/>
    <property type="evidence" value="ECO:0007669"/>
    <property type="project" value="UniProtKB-SubCell"/>
</dbReference>
<evidence type="ECO:0000313" key="10">
    <source>
        <dbReference type="Proteomes" id="UP000676336"/>
    </source>
</evidence>
<evidence type="ECO:0000256" key="7">
    <source>
        <dbReference type="ARBA" id="ARBA00073514"/>
    </source>
</evidence>
<dbReference type="PANTHER" id="PTHR11223:SF2">
    <property type="entry name" value="EXPORTIN-1"/>
    <property type="match status" value="1"/>
</dbReference>
<comment type="similarity">
    <text evidence="2">Belongs to the exportin family.</text>
</comment>
<keyword evidence="4" id="KW-0509">mRNA transport</keyword>
<dbReference type="AlphaFoldDB" id="A0A8S2LPT3"/>
<dbReference type="Pfam" id="PF08767">
    <property type="entry name" value="CRM1_C"/>
    <property type="match status" value="1"/>
</dbReference>
<dbReference type="InterPro" id="IPR041235">
    <property type="entry name" value="Exp1_repeat_2"/>
</dbReference>
<sequence length="958" mass="110876">MQLLEQAQSLLNFDGQTTFDVNVLDAVINTMYRGQGDAQRQASEVLNVLRDHPDAWTKVDCILEFSKCQETKYYALQILEKTIKTRWKALPKEQCEAIKQYIVSLIISHSQNPELIEREKVYVNKLDIILVQILKHEWPKKWPNFVSDIVEASKTSESMCQNNLEILKLLSEEVFDFSSGQMTQAKAKHLKDTMCNEFTKIFQLCEYVVDKSRHPPLLLVTLETLLRFLSWIPLGYIFETNMVNTLIETFFTVPMFRNVTLRCLTEIASIQVAQYEDKFIDFFRRTMTQLKTIMPLNIDLKAAYRSAKDDDQRFIQNLALFLSNFLKEHGVLVERTADLKETLLEALQYLVLISEVEEIEIFKICLEYWNILSAELYREVPFQQSTPLYARGANSANSTPTRRQFYAVILSKVRRIMISRMARPEEVLVVENERGEVVREFMKDTDAINLYKNMRETLETHEGVQDMACDTFIKIAQKCRRHFITIQLGESQPFVEEILTNINGIICHLEPHQVHTFYEAVGNMIAASIDVVQQTKLIEKYMQLPNDVWNTIIAEAKKSVDCLQDPEVVSNILNILKTNIRASKALGAPYVHQLTKIYQDMLHIYKVTSENINQAIRINGPMVVKQRLIKSMMAIKEDSLMLLGSYFSKATNIQQVLDQFLTPLFTFVLNDYRDCHPEARESEVLNMLATLINKAENRITNRISDIFDLTFEHTLHMIDKNFEDYPDHRKNFYILLQSVINVCFPAILALNATQFKLVYDSIMWALKHTMRTISELGLEILQTVLRKFQTCDPQAAQNFYQVFYLETMQHIFAVVAECSHTSGLTAHSQILANLFLIVEQGLIKVPLAPEVQDPSQNLLYVQQFMANLLKTAFSHLQDNQVKVIIEGFVTLDQDIAGFKEHLRDFLVQIREATGNDTTDLYLEDREQTLKRAAEEKRKIQMSVPGILNPHEIPEDMQD</sequence>
<evidence type="ECO:0000259" key="8">
    <source>
        <dbReference type="PROSITE" id="PS50166"/>
    </source>
</evidence>
<dbReference type="InterPro" id="IPR011989">
    <property type="entry name" value="ARM-like"/>
</dbReference>
<dbReference type="InterPro" id="IPR014877">
    <property type="entry name" value="XPO1_C_dom"/>
</dbReference>
<dbReference type="InterPro" id="IPR001494">
    <property type="entry name" value="Importin-beta_N"/>
</dbReference>
<dbReference type="SMART" id="SM01102">
    <property type="entry name" value="CRM1_C"/>
    <property type="match status" value="1"/>
</dbReference>
<protein>
    <recommendedName>
        <fullName evidence="7">Exportin-1</fullName>
    </recommendedName>
</protein>
<dbReference type="GO" id="GO:0005737">
    <property type="term" value="C:cytoplasm"/>
    <property type="evidence" value="ECO:0007669"/>
    <property type="project" value="TreeGrafter"/>
</dbReference>
<dbReference type="Pfam" id="PF18777">
    <property type="entry name" value="CRM1_repeat"/>
    <property type="match status" value="1"/>
</dbReference>
<dbReference type="EMBL" id="CAJOBI010001809">
    <property type="protein sequence ID" value="CAF3900392.1"/>
    <property type="molecule type" value="Genomic_DNA"/>
</dbReference>
<dbReference type="GO" id="GO:0000055">
    <property type="term" value="P:ribosomal large subunit export from nucleus"/>
    <property type="evidence" value="ECO:0007669"/>
    <property type="project" value="TreeGrafter"/>
</dbReference>
<comment type="subcellular location">
    <subcellularLocation>
        <location evidence="1">Nucleus</location>
    </subcellularLocation>
</comment>
<evidence type="ECO:0000256" key="4">
    <source>
        <dbReference type="ARBA" id="ARBA00022816"/>
    </source>
</evidence>
<dbReference type="Gene3D" id="1.25.10.10">
    <property type="entry name" value="Leucine-rich Repeat Variant"/>
    <property type="match status" value="1"/>
</dbReference>
<feature type="domain" description="Importin N-terminal" evidence="8">
    <location>
        <begin position="42"/>
        <end position="108"/>
    </location>
</feature>
<keyword evidence="5" id="KW-0653">Protein transport</keyword>
<name>A0A8S2LPT3_9BILA</name>
<evidence type="ECO:0000256" key="3">
    <source>
        <dbReference type="ARBA" id="ARBA00022448"/>
    </source>
</evidence>
<dbReference type="SUPFAM" id="SSF48371">
    <property type="entry name" value="ARM repeat"/>
    <property type="match status" value="2"/>
</dbReference>
<dbReference type="GO" id="GO:0051028">
    <property type="term" value="P:mRNA transport"/>
    <property type="evidence" value="ECO:0007669"/>
    <property type="project" value="UniProtKB-KW"/>
</dbReference>
<evidence type="ECO:0000313" key="9">
    <source>
        <dbReference type="EMBL" id="CAF3900392.1"/>
    </source>
</evidence>
<dbReference type="Pfam" id="PF03810">
    <property type="entry name" value="IBN_N"/>
    <property type="match status" value="1"/>
</dbReference>
<dbReference type="Pfam" id="PF08389">
    <property type="entry name" value="Xpo1"/>
    <property type="match status" value="1"/>
</dbReference>
<dbReference type="GO" id="GO:0031267">
    <property type="term" value="F:small GTPase binding"/>
    <property type="evidence" value="ECO:0007669"/>
    <property type="project" value="InterPro"/>
</dbReference>
<dbReference type="InterPro" id="IPR013598">
    <property type="entry name" value="Exportin-1/Importin-b-like"/>
</dbReference>
<dbReference type="Proteomes" id="UP000676336">
    <property type="component" value="Unassembled WGS sequence"/>
</dbReference>
<dbReference type="GO" id="GO:0006611">
    <property type="term" value="P:protein export from nucleus"/>
    <property type="evidence" value="ECO:0007669"/>
    <property type="project" value="InterPro"/>
</dbReference>
<dbReference type="SMART" id="SM00913">
    <property type="entry name" value="IBN_N"/>
    <property type="match status" value="1"/>
</dbReference>
<organism evidence="9 10">
    <name type="scientific">Rotaria magnacalcarata</name>
    <dbReference type="NCBI Taxonomy" id="392030"/>
    <lineage>
        <taxon>Eukaryota</taxon>
        <taxon>Metazoa</taxon>
        <taxon>Spiralia</taxon>
        <taxon>Gnathifera</taxon>
        <taxon>Rotifera</taxon>
        <taxon>Eurotatoria</taxon>
        <taxon>Bdelloidea</taxon>
        <taxon>Philodinida</taxon>
        <taxon>Philodinidae</taxon>
        <taxon>Rotaria</taxon>
    </lineage>
</organism>
<dbReference type="InterPro" id="IPR045065">
    <property type="entry name" value="XPO1/5"/>
</dbReference>
<evidence type="ECO:0000256" key="2">
    <source>
        <dbReference type="ARBA" id="ARBA00009466"/>
    </source>
</evidence>
<evidence type="ECO:0000256" key="6">
    <source>
        <dbReference type="ARBA" id="ARBA00023242"/>
    </source>
</evidence>
<evidence type="ECO:0000256" key="1">
    <source>
        <dbReference type="ARBA" id="ARBA00004123"/>
    </source>
</evidence>
<proteinExistence type="inferred from homology"/>
<reference evidence="9" key="1">
    <citation type="submission" date="2021-02" db="EMBL/GenBank/DDBJ databases">
        <authorList>
            <person name="Nowell W R."/>
        </authorList>
    </citation>
    <scope>NUCLEOTIDE SEQUENCE</scope>
</reference>
<dbReference type="InterPro" id="IPR041123">
    <property type="entry name" value="CRM1_repeat"/>
</dbReference>
<keyword evidence="3" id="KW-0813">Transport</keyword>
<comment type="caution">
    <text evidence="9">The sequence shown here is derived from an EMBL/GenBank/DDBJ whole genome shotgun (WGS) entry which is preliminary data.</text>
</comment>
<accession>A0A8S2LPT3</accession>
<dbReference type="GO" id="GO:0000056">
    <property type="term" value="P:ribosomal small subunit export from nucleus"/>
    <property type="evidence" value="ECO:0007669"/>
    <property type="project" value="TreeGrafter"/>
</dbReference>
<dbReference type="PROSITE" id="PS50166">
    <property type="entry name" value="IMPORTIN_B_NT"/>
    <property type="match status" value="1"/>
</dbReference>
<dbReference type="Pfam" id="PF18784">
    <property type="entry name" value="CRM1_repeat_2"/>
    <property type="match status" value="1"/>
</dbReference>
<gene>
    <name evidence="9" type="ORF">SMN809_LOCUS6605</name>
</gene>
<dbReference type="InterPro" id="IPR016024">
    <property type="entry name" value="ARM-type_fold"/>
</dbReference>
<keyword evidence="6" id="KW-0539">Nucleus</keyword>
<dbReference type="PANTHER" id="PTHR11223">
    <property type="entry name" value="EXPORTIN 1/5"/>
    <property type="match status" value="1"/>
</dbReference>
<evidence type="ECO:0000256" key="5">
    <source>
        <dbReference type="ARBA" id="ARBA00022927"/>
    </source>
</evidence>